<dbReference type="EMBL" id="CAJOBQ010000677">
    <property type="protein sequence ID" value="CAF4400924.1"/>
    <property type="molecule type" value="Genomic_DNA"/>
</dbReference>
<evidence type="ECO:0000256" key="3">
    <source>
        <dbReference type="ARBA" id="ARBA00022989"/>
    </source>
</evidence>
<keyword evidence="4 6" id="KW-0472">Membrane</keyword>
<dbReference type="Proteomes" id="UP000663869">
    <property type="component" value="Unassembled WGS sequence"/>
</dbReference>
<reference evidence="9" key="1">
    <citation type="submission" date="2021-02" db="EMBL/GenBank/DDBJ databases">
        <authorList>
            <person name="Nowell W R."/>
        </authorList>
    </citation>
    <scope>NUCLEOTIDE SEQUENCE</scope>
</reference>
<keyword evidence="2 6" id="KW-0812">Transmembrane</keyword>
<evidence type="ECO:0000256" key="5">
    <source>
        <dbReference type="SAM" id="MobiDB-lite"/>
    </source>
</evidence>
<dbReference type="PROSITE" id="PS50262">
    <property type="entry name" value="G_PROTEIN_RECEP_F1_2"/>
    <property type="match status" value="1"/>
</dbReference>
<evidence type="ECO:0000259" key="7">
    <source>
        <dbReference type="PROSITE" id="PS50262"/>
    </source>
</evidence>
<evidence type="ECO:0000313" key="10">
    <source>
        <dbReference type="Proteomes" id="UP000663862"/>
    </source>
</evidence>
<dbReference type="EMBL" id="CAJNYU010004529">
    <property type="protein sequence ID" value="CAF3767516.1"/>
    <property type="molecule type" value="Genomic_DNA"/>
</dbReference>
<evidence type="ECO:0000256" key="1">
    <source>
        <dbReference type="ARBA" id="ARBA00004370"/>
    </source>
</evidence>
<evidence type="ECO:0000313" key="9">
    <source>
        <dbReference type="EMBL" id="CAF4400924.1"/>
    </source>
</evidence>
<dbReference type="Proteomes" id="UP000663862">
    <property type="component" value="Unassembled WGS sequence"/>
</dbReference>
<feature type="transmembrane region" description="Helical" evidence="6">
    <location>
        <begin position="232"/>
        <end position="255"/>
    </location>
</feature>
<organism evidence="9 10">
    <name type="scientific">Rotaria socialis</name>
    <dbReference type="NCBI Taxonomy" id="392032"/>
    <lineage>
        <taxon>Eukaryota</taxon>
        <taxon>Metazoa</taxon>
        <taxon>Spiralia</taxon>
        <taxon>Gnathifera</taxon>
        <taxon>Rotifera</taxon>
        <taxon>Eurotatoria</taxon>
        <taxon>Bdelloidea</taxon>
        <taxon>Philodinida</taxon>
        <taxon>Philodinidae</taxon>
        <taxon>Rotaria</taxon>
    </lineage>
</organism>
<comment type="subcellular location">
    <subcellularLocation>
        <location evidence="1">Membrane</location>
    </subcellularLocation>
</comment>
<dbReference type="InterPro" id="IPR017452">
    <property type="entry name" value="GPCR_Rhodpsn_7TM"/>
</dbReference>
<dbReference type="AlphaFoldDB" id="A0A820PAW6"/>
<protein>
    <recommendedName>
        <fullName evidence="7">G-protein coupled receptors family 1 profile domain-containing protein</fullName>
    </recommendedName>
</protein>
<dbReference type="GO" id="GO:0016020">
    <property type="term" value="C:membrane"/>
    <property type="evidence" value="ECO:0007669"/>
    <property type="project" value="UniProtKB-SubCell"/>
</dbReference>
<evidence type="ECO:0000313" key="8">
    <source>
        <dbReference type="EMBL" id="CAF3767516.1"/>
    </source>
</evidence>
<feature type="transmembrane region" description="Helical" evidence="6">
    <location>
        <begin position="6"/>
        <end position="36"/>
    </location>
</feature>
<evidence type="ECO:0000256" key="6">
    <source>
        <dbReference type="SAM" id="Phobius"/>
    </source>
</evidence>
<dbReference type="SUPFAM" id="SSF81321">
    <property type="entry name" value="Family A G protein-coupled receptor-like"/>
    <property type="match status" value="1"/>
</dbReference>
<proteinExistence type="predicted"/>
<accession>A0A820PAW6</accession>
<feature type="transmembrane region" description="Helical" evidence="6">
    <location>
        <begin position="43"/>
        <end position="66"/>
    </location>
</feature>
<evidence type="ECO:0000256" key="4">
    <source>
        <dbReference type="ARBA" id="ARBA00023136"/>
    </source>
</evidence>
<evidence type="ECO:0000256" key="2">
    <source>
        <dbReference type="ARBA" id="ARBA00022692"/>
    </source>
</evidence>
<gene>
    <name evidence="8" type="ORF">FME351_LOCUS31756</name>
    <name evidence="9" type="ORF">TSG867_LOCUS12984</name>
</gene>
<keyword evidence="3 6" id="KW-1133">Transmembrane helix</keyword>
<comment type="caution">
    <text evidence="9">The sequence shown here is derived from an EMBL/GenBank/DDBJ whole genome shotgun (WGS) entry which is preliminary data.</text>
</comment>
<feature type="domain" description="G-protein coupled receptors family 1 profile" evidence="7">
    <location>
        <begin position="164"/>
        <end position="291"/>
    </location>
</feature>
<sequence length="320" mass="36780">MSIWIIMNIVLNLLTLINSIVTILIFIFALSLIIVYHRRSRSVLVLLTGHTCSTLLISASMLASMATASLCRCMNIVLEQHGNTCWCVLRGFCIHGFLCALYDSYIVQATYRLCRVVFYRRKNLYSFPVYSLKVPIETLFRVVNISPVFLLRGDVIYLSSEYYCQTSFTNASAIVCIAIRRFLLPLLFISVIYVFLLKYLQKSNSSSSSTASYNECRHLKQNRRDLLVIRRLLIMLDVLILLGLPSAIFLVMFMASGHFVIVTYRTGRLFVSFSFVLLAYMLIRLTDPLKKSLRRHLKRNSTETTRRKSPSTSRISLRCL</sequence>
<feature type="transmembrane region" description="Helical" evidence="6">
    <location>
        <begin position="182"/>
        <end position="200"/>
    </location>
</feature>
<name>A0A820PAW6_9BILA</name>
<feature type="region of interest" description="Disordered" evidence="5">
    <location>
        <begin position="296"/>
        <end position="315"/>
    </location>
</feature>
<feature type="transmembrane region" description="Helical" evidence="6">
    <location>
        <begin position="267"/>
        <end position="285"/>
    </location>
</feature>